<accession>A0A2S2CMK6</accession>
<organism evidence="1 2">
    <name type="scientific">Azospirillum thermophilum</name>
    <dbReference type="NCBI Taxonomy" id="2202148"/>
    <lineage>
        <taxon>Bacteria</taxon>
        <taxon>Pseudomonadati</taxon>
        <taxon>Pseudomonadota</taxon>
        <taxon>Alphaproteobacteria</taxon>
        <taxon>Rhodospirillales</taxon>
        <taxon>Azospirillaceae</taxon>
        <taxon>Azospirillum</taxon>
    </lineage>
</organism>
<sequence length="183" mass="19525">MLAEAFKRPALDGAEDALVLTSVFPCDSRPSQGEDAVATAPWASEWLRHAVAAARKQPALRVAQDVRTFADYMIEVVLLMDRHGHFQDDRDRQRVDALLERADKHRSAPSRAAAAERLLAAAGSPDAGRSDALAEALRPMRGDDSVVPALLGLAALPEGKRRARLHGMGMALLATSASGALNG</sequence>
<dbReference type="Proteomes" id="UP000245629">
    <property type="component" value="Chromosome 1"/>
</dbReference>
<keyword evidence="2" id="KW-1185">Reference proteome</keyword>
<dbReference type="AlphaFoldDB" id="A0A2S2CMK6"/>
<dbReference type="KEGG" id="azz:DEW08_05570"/>
<proteinExistence type="predicted"/>
<gene>
    <name evidence="1" type="ORF">DEW08_05570</name>
</gene>
<evidence type="ECO:0000313" key="1">
    <source>
        <dbReference type="EMBL" id="AWK85702.1"/>
    </source>
</evidence>
<protein>
    <submittedName>
        <fullName evidence="1">Uncharacterized protein</fullName>
    </submittedName>
</protein>
<name>A0A2S2CMK6_9PROT</name>
<dbReference type="OrthoDB" id="9997140at2"/>
<dbReference type="EMBL" id="CP029352">
    <property type="protein sequence ID" value="AWK85702.1"/>
    <property type="molecule type" value="Genomic_DNA"/>
</dbReference>
<reference evidence="2" key="1">
    <citation type="submission" date="2018-05" db="EMBL/GenBank/DDBJ databases">
        <title>Azospirillum thermophila sp. nov., a novel isolated from hot spring.</title>
        <authorList>
            <person name="Zhao Z."/>
        </authorList>
    </citation>
    <scope>NUCLEOTIDE SEQUENCE [LARGE SCALE GENOMIC DNA]</scope>
    <source>
        <strain evidence="2">CFH 70021</strain>
    </source>
</reference>
<dbReference type="RefSeq" id="WP_109325118.1">
    <property type="nucleotide sequence ID" value="NZ_CP029352.1"/>
</dbReference>
<evidence type="ECO:0000313" key="2">
    <source>
        <dbReference type="Proteomes" id="UP000245629"/>
    </source>
</evidence>